<keyword evidence="3" id="KW-0812">Transmembrane</keyword>
<dbReference type="SUPFAM" id="SSF56112">
    <property type="entry name" value="Protein kinase-like (PK-like)"/>
    <property type="match status" value="1"/>
</dbReference>
<comment type="caution">
    <text evidence="8">The sequence shown here is derived from an EMBL/GenBank/DDBJ whole genome shotgun (WGS) entry which is preliminary data.</text>
</comment>
<dbReference type="EMBL" id="JAEACU010000004">
    <property type="protein sequence ID" value="KAH7533952.1"/>
    <property type="molecule type" value="Genomic_DNA"/>
</dbReference>
<keyword evidence="6" id="KW-0472">Membrane</keyword>
<comment type="subcellular location">
    <subcellularLocation>
        <location evidence="1">Membrane</location>
        <topology evidence="1">Single-pass type I membrane protein</topology>
    </subcellularLocation>
</comment>
<evidence type="ECO:0000256" key="7">
    <source>
        <dbReference type="ARBA" id="ARBA00023180"/>
    </source>
</evidence>
<evidence type="ECO:0000313" key="8">
    <source>
        <dbReference type="EMBL" id="KAH7533952.1"/>
    </source>
</evidence>
<reference evidence="8" key="1">
    <citation type="journal article" date="2021" name="Front. Plant Sci.">
        <title>Chromosome-Scale Genome Assembly for Chinese Sour Jujube and Insights Into Its Genome Evolution and Domestication Signature.</title>
        <authorList>
            <person name="Shen L.-Y."/>
            <person name="Luo H."/>
            <person name="Wang X.-L."/>
            <person name="Wang X.-M."/>
            <person name="Qiu X.-J."/>
            <person name="Liu H."/>
            <person name="Zhou S.-S."/>
            <person name="Jia K.-H."/>
            <person name="Nie S."/>
            <person name="Bao Y.-T."/>
            <person name="Zhang R.-G."/>
            <person name="Yun Q.-Z."/>
            <person name="Chai Y.-H."/>
            <person name="Lu J.-Y."/>
            <person name="Li Y."/>
            <person name="Zhao S.-W."/>
            <person name="Mao J.-F."/>
            <person name="Jia S.-G."/>
            <person name="Mao Y.-M."/>
        </authorList>
    </citation>
    <scope>NUCLEOTIDE SEQUENCE</scope>
    <source>
        <strain evidence="8">AT0</strain>
        <tissue evidence="8">Leaf</tissue>
    </source>
</reference>
<evidence type="ECO:0000256" key="6">
    <source>
        <dbReference type="ARBA" id="ARBA00023136"/>
    </source>
</evidence>
<dbReference type="Gene3D" id="1.10.510.10">
    <property type="entry name" value="Transferase(Phosphotransferase) domain 1"/>
    <property type="match status" value="1"/>
</dbReference>
<accession>A0A978VLI3</accession>
<keyword evidence="7" id="KW-0325">Glycoprotein</keyword>
<keyword evidence="2" id="KW-0723">Serine/threonine-protein kinase</keyword>
<evidence type="ECO:0000256" key="3">
    <source>
        <dbReference type="ARBA" id="ARBA00022692"/>
    </source>
</evidence>
<dbReference type="Proteomes" id="UP000813462">
    <property type="component" value="Unassembled WGS sequence"/>
</dbReference>
<evidence type="ECO:0000313" key="9">
    <source>
        <dbReference type="Proteomes" id="UP000813462"/>
    </source>
</evidence>
<name>A0A978VLI3_ZIZJJ</name>
<evidence type="ECO:0000256" key="4">
    <source>
        <dbReference type="ARBA" id="ARBA00022729"/>
    </source>
</evidence>
<protein>
    <recommendedName>
        <fullName evidence="10">Protein kinase domain-containing protein</fullName>
    </recommendedName>
</protein>
<dbReference type="PANTHER" id="PTHR27009">
    <property type="entry name" value="RUST RESISTANCE KINASE LR10-RELATED"/>
    <property type="match status" value="1"/>
</dbReference>
<evidence type="ECO:0000256" key="2">
    <source>
        <dbReference type="ARBA" id="ARBA00022527"/>
    </source>
</evidence>
<keyword evidence="2" id="KW-0808">Transferase</keyword>
<dbReference type="GO" id="GO:0016020">
    <property type="term" value="C:membrane"/>
    <property type="evidence" value="ECO:0007669"/>
    <property type="project" value="UniProtKB-SubCell"/>
</dbReference>
<proteinExistence type="predicted"/>
<keyword evidence="5" id="KW-1133">Transmembrane helix</keyword>
<evidence type="ECO:0000256" key="1">
    <source>
        <dbReference type="ARBA" id="ARBA00004479"/>
    </source>
</evidence>
<dbReference type="InterPro" id="IPR011009">
    <property type="entry name" value="Kinase-like_dom_sf"/>
</dbReference>
<keyword evidence="2" id="KW-0418">Kinase</keyword>
<gene>
    <name evidence="8" type="ORF">FEM48_Zijuj04G0186200</name>
</gene>
<keyword evidence="4" id="KW-0732">Signal</keyword>
<evidence type="ECO:0008006" key="10">
    <source>
        <dbReference type="Google" id="ProtNLM"/>
    </source>
</evidence>
<dbReference type="InterPro" id="IPR045874">
    <property type="entry name" value="LRK10/LRL21-25-like"/>
</dbReference>
<evidence type="ECO:0000256" key="5">
    <source>
        <dbReference type="ARBA" id="ARBA00022989"/>
    </source>
</evidence>
<dbReference type="GO" id="GO:0004674">
    <property type="term" value="F:protein serine/threonine kinase activity"/>
    <property type="evidence" value="ECO:0007669"/>
    <property type="project" value="UniProtKB-KW"/>
</dbReference>
<sequence>MNRARGTAGYIASKEFSRNFDGVSHKSDAYIYGMLVLEMVGGKNIDPIVSHTSETYCPYWIYEDAELSKDLGVLGVTTDEEKEITMKMVLFHIQGMANEFEC</sequence>
<organism evidence="8 9">
    <name type="scientific">Ziziphus jujuba var. spinosa</name>
    <dbReference type="NCBI Taxonomy" id="714518"/>
    <lineage>
        <taxon>Eukaryota</taxon>
        <taxon>Viridiplantae</taxon>
        <taxon>Streptophyta</taxon>
        <taxon>Embryophyta</taxon>
        <taxon>Tracheophyta</taxon>
        <taxon>Spermatophyta</taxon>
        <taxon>Magnoliopsida</taxon>
        <taxon>eudicotyledons</taxon>
        <taxon>Gunneridae</taxon>
        <taxon>Pentapetalae</taxon>
        <taxon>rosids</taxon>
        <taxon>fabids</taxon>
        <taxon>Rosales</taxon>
        <taxon>Rhamnaceae</taxon>
        <taxon>Paliureae</taxon>
        <taxon>Ziziphus</taxon>
    </lineage>
</organism>
<dbReference type="AlphaFoldDB" id="A0A978VLI3"/>